<dbReference type="Pfam" id="PF02556">
    <property type="entry name" value="SecB"/>
    <property type="match status" value="1"/>
</dbReference>
<evidence type="ECO:0000313" key="3">
    <source>
        <dbReference type="Proteomes" id="UP000214588"/>
    </source>
</evidence>
<gene>
    <name evidence="2" type="ORF">CDO51_09710</name>
</gene>
<dbReference type="GO" id="GO:0015031">
    <property type="term" value="P:protein transport"/>
    <property type="evidence" value="ECO:0007669"/>
    <property type="project" value="InterPro"/>
</dbReference>
<keyword evidence="3" id="KW-1185">Reference proteome</keyword>
<organism evidence="2 3">
    <name type="scientific">Natranaerobius trueperi</name>
    <dbReference type="NCBI Taxonomy" id="759412"/>
    <lineage>
        <taxon>Bacteria</taxon>
        <taxon>Bacillati</taxon>
        <taxon>Bacillota</taxon>
        <taxon>Clostridia</taxon>
        <taxon>Natranaerobiales</taxon>
        <taxon>Natranaerobiaceae</taxon>
        <taxon>Natranaerobius</taxon>
    </lineage>
</organism>
<dbReference type="GO" id="GO:0051082">
    <property type="term" value="F:unfolded protein binding"/>
    <property type="evidence" value="ECO:0007669"/>
    <property type="project" value="InterPro"/>
</dbReference>
<dbReference type="OrthoDB" id="5518794at2"/>
<evidence type="ECO:0000313" key="2">
    <source>
        <dbReference type="EMBL" id="OWZ83245.1"/>
    </source>
</evidence>
<comment type="caution">
    <text evidence="2">The sequence shown here is derived from an EMBL/GenBank/DDBJ whole genome shotgun (WGS) entry which is preliminary data.</text>
</comment>
<reference evidence="2 3" key="1">
    <citation type="submission" date="2017-06" db="EMBL/GenBank/DDBJ databases">
        <title>Draft Genome Sequence of Natranaerobius trueperi halophilic, alkalithermophilic bacteria from soda lakes.</title>
        <authorList>
            <person name="Zhao B."/>
        </authorList>
    </citation>
    <scope>NUCLEOTIDE SEQUENCE [LARGE SCALE GENOMIC DNA]</scope>
    <source>
        <strain evidence="2 3">DSM 18760</strain>
    </source>
</reference>
<dbReference type="InterPro" id="IPR035958">
    <property type="entry name" value="SecB-like_sf"/>
</dbReference>
<dbReference type="InterPro" id="IPR003708">
    <property type="entry name" value="SecB"/>
</dbReference>
<dbReference type="EMBL" id="NIQC01000023">
    <property type="protein sequence ID" value="OWZ83245.1"/>
    <property type="molecule type" value="Genomic_DNA"/>
</dbReference>
<evidence type="ECO:0000256" key="1">
    <source>
        <dbReference type="ARBA" id="ARBA00009990"/>
    </source>
</evidence>
<dbReference type="SUPFAM" id="SSF54611">
    <property type="entry name" value="SecB-like"/>
    <property type="match status" value="1"/>
</dbReference>
<evidence type="ECO:0008006" key="4">
    <source>
        <dbReference type="Google" id="ProtNLM"/>
    </source>
</evidence>
<dbReference type="AlphaFoldDB" id="A0A226BWA0"/>
<sequence length="148" mass="17315">MANEVNKEDYKKLIRSVDIKDLELLRLSCENYVPFSKNVTAAIDLEITSINDINLNGKMLEIKPDFKLVVYKVADGKTTDEKLFEIYFTYLLKYSLSEEEDFQQKTLEHFVKKNVPLNVWPFARELVNNITMRMGFPPLVLPAYKNEE</sequence>
<accession>A0A226BWA0</accession>
<dbReference type="GO" id="GO:0051262">
    <property type="term" value="P:protein tetramerization"/>
    <property type="evidence" value="ECO:0007669"/>
    <property type="project" value="InterPro"/>
</dbReference>
<dbReference type="Proteomes" id="UP000214588">
    <property type="component" value="Unassembled WGS sequence"/>
</dbReference>
<name>A0A226BWA0_9FIRM</name>
<proteinExistence type="inferred from homology"/>
<comment type="similarity">
    <text evidence="1">Belongs to the SecB family.</text>
</comment>
<protein>
    <recommendedName>
        <fullName evidence="4">Preprotein translocase subunit SecB</fullName>
    </recommendedName>
</protein>
<dbReference type="RefSeq" id="WP_089024071.1">
    <property type="nucleotide sequence ID" value="NZ_NIQC01000023.1"/>
</dbReference>
<dbReference type="Gene3D" id="3.10.420.10">
    <property type="entry name" value="SecB-like"/>
    <property type="match status" value="1"/>
</dbReference>